<evidence type="ECO:0000256" key="1">
    <source>
        <dbReference type="SAM" id="Phobius"/>
    </source>
</evidence>
<dbReference type="EMBL" id="CP017982">
    <property type="protein sequence ID" value="AYE61404.1"/>
    <property type="molecule type" value="Genomic_DNA"/>
</dbReference>
<feature type="transmembrane region" description="Helical" evidence="1">
    <location>
        <begin position="6"/>
        <end position="22"/>
    </location>
</feature>
<evidence type="ECO:0000313" key="2">
    <source>
        <dbReference type="EMBL" id="AYE61404.1"/>
    </source>
</evidence>
<accession>A0A386RE74</accession>
<keyword evidence="1" id="KW-0812">Transmembrane</keyword>
<evidence type="ECO:0000313" key="3">
    <source>
        <dbReference type="Proteomes" id="UP000267794"/>
    </source>
</evidence>
<keyword evidence="1" id="KW-1133">Transmembrane helix</keyword>
<organism evidence="2 3">
    <name type="scientific">Lactobacillus helveticus</name>
    <name type="common">Lactobacillus suntoryeus</name>
    <dbReference type="NCBI Taxonomy" id="1587"/>
    <lineage>
        <taxon>Bacteria</taxon>
        <taxon>Bacillati</taxon>
        <taxon>Bacillota</taxon>
        <taxon>Bacilli</taxon>
        <taxon>Lactobacillales</taxon>
        <taxon>Lactobacillaceae</taxon>
        <taxon>Lactobacillus</taxon>
    </lineage>
</organism>
<proteinExistence type="predicted"/>
<name>A0A386RE74_LACHE</name>
<protein>
    <submittedName>
        <fullName evidence="2">Uncharacterized protein</fullName>
    </submittedName>
</protein>
<dbReference type="Proteomes" id="UP000267794">
    <property type="component" value="Chromosome"/>
</dbReference>
<gene>
    <name evidence="2" type="ORF">BC335_0916</name>
</gene>
<sequence>MIAIGLIIMVWGIAYVFYAFWYDKNKLKPEDVKEGTKPLHKRFTTWLMAVILTVGGFILLCAGIGNENDDGDSTAQTEQVKKVNHSKNLPGQKINKSKATKHEFYWTSKDDKKVRYFVSDGKITAMKVVLTPDVNNTFWCKAYLANVLHDNHLQFTNDKLADTAASLSNKGRYNIYSPKVKKWYNVSFNAADNVGKKDNMVATFSVYPGKSSDAE</sequence>
<reference evidence="2 3" key="1">
    <citation type="submission" date="2016-10" db="EMBL/GenBank/DDBJ databases">
        <title>Complete genomic sequencing of Lactobacillus helveticus LH99 and comparative genome analysis.</title>
        <authorList>
            <person name="Li N."/>
            <person name="You C."/>
            <person name="Liu Z."/>
        </authorList>
    </citation>
    <scope>NUCLEOTIDE SEQUENCE [LARGE SCALE GENOMIC DNA]</scope>
    <source>
        <strain evidence="2 3">LH99</strain>
    </source>
</reference>
<feature type="transmembrane region" description="Helical" evidence="1">
    <location>
        <begin position="43"/>
        <end position="65"/>
    </location>
</feature>
<dbReference type="RefSeq" id="WP_120357330.1">
    <property type="nucleotide sequence ID" value="NZ_CP017982.1"/>
</dbReference>
<keyword evidence="1" id="KW-0472">Membrane</keyword>
<dbReference type="AlphaFoldDB" id="A0A386RE74"/>